<dbReference type="EC" id="1.8.1.4" evidence="8"/>
<dbReference type="InterPro" id="IPR016156">
    <property type="entry name" value="FAD/NAD-linked_Rdtase_dimer_sf"/>
</dbReference>
<feature type="domain" description="FAD/NAD(P)-binding" evidence="10">
    <location>
        <begin position="6"/>
        <end position="318"/>
    </location>
</feature>
<evidence type="ECO:0000256" key="1">
    <source>
        <dbReference type="ARBA" id="ARBA00007532"/>
    </source>
</evidence>
<dbReference type="EMBL" id="DSTX01000005">
    <property type="protein sequence ID" value="HFK20360.1"/>
    <property type="molecule type" value="Genomic_DNA"/>
</dbReference>
<comment type="similarity">
    <text evidence="1 8">Belongs to the class-I pyridine nucleotide-disulfide oxidoreductase family.</text>
</comment>
<dbReference type="PRINTS" id="PR00411">
    <property type="entry name" value="PNDRDTASEI"/>
</dbReference>
<dbReference type="InterPro" id="IPR006258">
    <property type="entry name" value="Lipoamide_DH"/>
</dbReference>
<dbReference type="GO" id="GO:0006103">
    <property type="term" value="P:2-oxoglutarate metabolic process"/>
    <property type="evidence" value="ECO:0007669"/>
    <property type="project" value="TreeGrafter"/>
</dbReference>
<evidence type="ECO:0000256" key="8">
    <source>
        <dbReference type="RuleBase" id="RU003692"/>
    </source>
</evidence>
<dbReference type="GO" id="GO:0004148">
    <property type="term" value="F:dihydrolipoyl dehydrogenase (NADH) activity"/>
    <property type="evidence" value="ECO:0007669"/>
    <property type="project" value="UniProtKB-EC"/>
</dbReference>
<dbReference type="Gene3D" id="3.50.50.60">
    <property type="entry name" value="FAD/NAD(P)-binding domain"/>
    <property type="match status" value="2"/>
</dbReference>
<feature type="domain" description="Pyridine nucleotide-disulphide oxidoreductase dimerisation" evidence="9">
    <location>
        <begin position="337"/>
        <end position="446"/>
    </location>
</feature>
<dbReference type="PANTHER" id="PTHR22912:SF151">
    <property type="entry name" value="DIHYDROLIPOYL DEHYDROGENASE, MITOCHONDRIAL"/>
    <property type="match status" value="1"/>
</dbReference>
<evidence type="ECO:0000259" key="9">
    <source>
        <dbReference type="Pfam" id="PF02852"/>
    </source>
</evidence>
<dbReference type="GO" id="GO:0005737">
    <property type="term" value="C:cytoplasm"/>
    <property type="evidence" value="ECO:0007669"/>
    <property type="project" value="UniProtKB-ARBA"/>
</dbReference>
<dbReference type="PRINTS" id="PR00368">
    <property type="entry name" value="FADPNR"/>
</dbReference>
<dbReference type="SUPFAM" id="SSF55424">
    <property type="entry name" value="FAD/NAD-linked reductases, dimerisation (C-terminal) domain"/>
    <property type="match status" value="1"/>
</dbReference>
<dbReference type="PANTHER" id="PTHR22912">
    <property type="entry name" value="DISULFIDE OXIDOREDUCTASE"/>
    <property type="match status" value="1"/>
</dbReference>
<accession>A0A7C3ESM1</accession>
<reference evidence="11" key="1">
    <citation type="journal article" date="2020" name="mSystems">
        <title>Genome- and Community-Level Interaction Insights into Carbon Utilization and Element Cycling Functions of Hydrothermarchaeota in Hydrothermal Sediment.</title>
        <authorList>
            <person name="Zhou Z."/>
            <person name="Liu Y."/>
            <person name="Xu W."/>
            <person name="Pan J."/>
            <person name="Luo Z.H."/>
            <person name="Li M."/>
        </authorList>
    </citation>
    <scope>NUCLEOTIDE SEQUENCE [LARGE SCALE GENOMIC DNA]</scope>
    <source>
        <strain evidence="11">SpSt-468</strain>
    </source>
</reference>
<evidence type="ECO:0000256" key="2">
    <source>
        <dbReference type="ARBA" id="ARBA00022630"/>
    </source>
</evidence>
<evidence type="ECO:0000256" key="7">
    <source>
        <dbReference type="ARBA" id="ARBA00023284"/>
    </source>
</evidence>
<dbReference type="GO" id="GO:0050660">
    <property type="term" value="F:flavin adenine dinucleotide binding"/>
    <property type="evidence" value="ECO:0007669"/>
    <property type="project" value="InterPro"/>
</dbReference>
<dbReference type="InterPro" id="IPR036188">
    <property type="entry name" value="FAD/NAD-bd_sf"/>
</dbReference>
<comment type="cofactor">
    <cofactor evidence="8">
        <name>FAD</name>
        <dbReference type="ChEBI" id="CHEBI:57692"/>
    </cofactor>
    <text evidence="8">Binds 1 FAD per subunit.</text>
</comment>
<evidence type="ECO:0000256" key="3">
    <source>
        <dbReference type="ARBA" id="ARBA00022827"/>
    </source>
</evidence>
<keyword evidence="3 8" id="KW-0274">FAD</keyword>
<dbReference type="InterPro" id="IPR023753">
    <property type="entry name" value="FAD/NAD-binding_dom"/>
</dbReference>
<protein>
    <recommendedName>
        <fullName evidence="8">Dihydrolipoyl dehydrogenase</fullName>
        <ecNumber evidence="8">1.8.1.4</ecNumber>
    </recommendedName>
</protein>
<dbReference type="InterPro" id="IPR004099">
    <property type="entry name" value="Pyr_nucl-diS_OxRdtase_dimer"/>
</dbReference>
<dbReference type="Pfam" id="PF07992">
    <property type="entry name" value="Pyr_redox_2"/>
    <property type="match status" value="1"/>
</dbReference>
<dbReference type="PROSITE" id="PS00076">
    <property type="entry name" value="PYRIDINE_REDOX_1"/>
    <property type="match status" value="1"/>
</dbReference>
<keyword evidence="5 8" id="KW-0520">NAD</keyword>
<keyword evidence="7 8" id="KW-0676">Redox-active center</keyword>
<dbReference type="FunFam" id="3.30.390.30:FF:000001">
    <property type="entry name" value="Dihydrolipoyl dehydrogenase"/>
    <property type="match status" value="1"/>
</dbReference>
<dbReference type="NCBIfam" id="TIGR01350">
    <property type="entry name" value="lipoamide_DH"/>
    <property type="match status" value="1"/>
</dbReference>
<proteinExistence type="inferred from homology"/>
<comment type="catalytic activity">
    <reaction evidence="8">
        <text>N(6)-[(R)-dihydrolipoyl]-L-lysyl-[protein] + NAD(+) = N(6)-[(R)-lipoyl]-L-lysyl-[protein] + NADH + H(+)</text>
        <dbReference type="Rhea" id="RHEA:15045"/>
        <dbReference type="Rhea" id="RHEA-COMP:10474"/>
        <dbReference type="Rhea" id="RHEA-COMP:10475"/>
        <dbReference type="ChEBI" id="CHEBI:15378"/>
        <dbReference type="ChEBI" id="CHEBI:57540"/>
        <dbReference type="ChEBI" id="CHEBI:57945"/>
        <dbReference type="ChEBI" id="CHEBI:83099"/>
        <dbReference type="ChEBI" id="CHEBI:83100"/>
        <dbReference type="EC" id="1.8.1.4"/>
    </reaction>
</comment>
<dbReference type="InterPro" id="IPR001100">
    <property type="entry name" value="Pyr_nuc-diS_OxRdtase"/>
</dbReference>
<dbReference type="AlphaFoldDB" id="A0A7C3ESM1"/>
<evidence type="ECO:0000256" key="5">
    <source>
        <dbReference type="ARBA" id="ARBA00023027"/>
    </source>
</evidence>
<keyword evidence="2 8" id="KW-0285">Flavoprotein</keyword>
<evidence type="ECO:0000256" key="4">
    <source>
        <dbReference type="ARBA" id="ARBA00023002"/>
    </source>
</evidence>
<dbReference type="PIRSF" id="PIRSF000350">
    <property type="entry name" value="Mercury_reductase_MerA"/>
    <property type="match status" value="1"/>
</dbReference>
<dbReference type="InterPro" id="IPR012999">
    <property type="entry name" value="Pyr_OxRdtase_I_AS"/>
</dbReference>
<dbReference type="Pfam" id="PF02852">
    <property type="entry name" value="Pyr_redox_dim"/>
    <property type="match status" value="1"/>
</dbReference>
<keyword evidence="6" id="KW-1015">Disulfide bond</keyword>
<keyword evidence="4 8" id="KW-0560">Oxidoreductase</keyword>
<evidence type="ECO:0000313" key="11">
    <source>
        <dbReference type="EMBL" id="HFK20360.1"/>
    </source>
</evidence>
<name>A0A7C3ESM1_9CREN</name>
<comment type="miscellaneous">
    <text evidence="8">The active site is a redox-active disulfide bond.</text>
</comment>
<evidence type="ECO:0000256" key="6">
    <source>
        <dbReference type="ARBA" id="ARBA00023157"/>
    </source>
</evidence>
<comment type="caution">
    <text evidence="11">The sequence shown here is derived from an EMBL/GenBank/DDBJ whole genome shotgun (WGS) entry which is preliminary data.</text>
</comment>
<organism evidence="11">
    <name type="scientific">Candidatus Methanomethylicus mesodigestus</name>
    <dbReference type="NCBI Taxonomy" id="1867258"/>
    <lineage>
        <taxon>Archaea</taxon>
        <taxon>Thermoproteota</taxon>
        <taxon>Methanosuratincolia</taxon>
        <taxon>Candidatus Methanomethylicales</taxon>
        <taxon>Candidatus Methanomethylicaceae</taxon>
        <taxon>Candidatus Methanomethylicus</taxon>
    </lineage>
</organism>
<dbReference type="SUPFAM" id="SSF51905">
    <property type="entry name" value="FAD/NAD(P)-binding domain"/>
    <property type="match status" value="1"/>
</dbReference>
<evidence type="ECO:0000259" key="10">
    <source>
        <dbReference type="Pfam" id="PF07992"/>
    </source>
</evidence>
<gene>
    <name evidence="11" type="primary">lpdA</name>
    <name evidence="11" type="ORF">ENS19_03675</name>
</gene>
<sequence length="459" mass="48308">MEMKTNVAIIGGGPGGYVSAIRLAQLGMKVALIEKERLGGACLNRGCVPMKAYLAVAKALREINKGSRMGIVGTAAVDFKRVQSWKDGIVERSRRGLESIMRHDGVEVISSSATLEGPGKVRLSSGAIISADSVVIATGSRPTDLRGIRFDGNRILSSDDIFRLNELPGRLAIVGGGVIGIEMASAFSQMGVKISVVEMMDQILPGWSRDLIAPVQDSLTKGGVEIRTATRVEKVEYSNGALQISLEGGGAIEADCLLVAVGRKPNVEGIGLEKAGIALDEKGFIKVDSRFETSVQGIYAIGDVIGLPYLAHKSSEQGLWCAEIIAGIKDAHIPAPMPSVVYSDPEIATVGVSEEEARKRGIPAVVGKFNFAASSRALTLGRVEGFVRLIGDESDGLLIGAEIVGQGASDLISECSLAMRCSLTLEEISSSVHPHPTLSEAIMEAARTALGKPIHGLRG</sequence>
<dbReference type="InterPro" id="IPR050151">
    <property type="entry name" value="Class-I_Pyr_Nuc-Dis_Oxidored"/>
</dbReference>
<dbReference type="Gene3D" id="3.30.390.30">
    <property type="match status" value="1"/>
</dbReference>